<dbReference type="PANTHER" id="PTHR30579:SF2">
    <property type="entry name" value="HTH-TYPE TRANSCRIPTIONAL REGULATOR ARGP"/>
    <property type="match status" value="1"/>
</dbReference>
<evidence type="ECO:0000313" key="6">
    <source>
        <dbReference type="EMBL" id="SHH97164.1"/>
    </source>
</evidence>
<keyword evidence="4" id="KW-0804">Transcription</keyword>
<evidence type="ECO:0000256" key="3">
    <source>
        <dbReference type="ARBA" id="ARBA00023125"/>
    </source>
</evidence>
<dbReference type="PANTHER" id="PTHR30579">
    <property type="entry name" value="TRANSCRIPTIONAL REGULATOR"/>
    <property type="match status" value="1"/>
</dbReference>
<dbReference type="Pfam" id="PF03466">
    <property type="entry name" value="LysR_substrate"/>
    <property type="match status" value="1"/>
</dbReference>
<dbReference type="OrthoDB" id="3252676at2"/>
<dbReference type="GO" id="GO:0003700">
    <property type="term" value="F:DNA-binding transcription factor activity"/>
    <property type="evidence" value="ECO:0007669"/>
    <property type="project" value="InterPro"/>
</dbReference>
<comment type="similarity">
    <text evidence="1">Belongs to the LysR transcriptional regulatory family.</text>
</comment>
<keyword evidence="3" id="KW-0238">DNA-binding</keyword>
<keyword evidence="7" id="KW-1185">Reference proteome</keyword>
<dbReference type="InterPro" id="IPR000847">
    <property type="entry name" value="LysR_HTH_N"/>
</dbReference>
<dbReference type="InterPro" id="IPR005119">
    <property type="entry name" value="LysR_subst-bd"/>
</dbReference>
<accession>A0A1M5XCA9</accession>
<keyword evidence="2" id="KW-0805">Transcription regulation</keyword>
<dbReference type="GO" id="GO:0003677">
    <property type="term" value="F:DNA binding"/>
    <property type="evidence" value="ECO:0007669"/>
    <property type="project" value="UniProtKB-KW"/>
</dbReference>
<dbReference type="EMBL" id="FQXZ01000011">
    <property type="protein sequence ID" value="SHH97164.1"/>
    <property type="molecule type" value="Genomic_DNA"/>
</dbReference>
<organism evidence="6 7">
    <name type="scientific">Vibrio aerogenes CECT 7868</name>
    <dbReference type="NCBI Taxonomy" id="1216006"/>
    <lineage>
        <taxon>Bacteria</taxon>
        <taxon>Pseudomonadati</taxon>
        <taxon>Pseudomonadota</taxon>
        <taxon>Gammaproteobacteria</taxon>
        <taxon>Vibrionales</taxon>
        <taxon>Vibrionaceae</taxon>
        <taxon>Vibrio</taxon>
    </lineage>
</organism>
<dbReference type="STRING" id="1216006.VA7868_01079"/>
<dbReference type="SUPFAM" id="SSF46785">
    <property type="entry name" value="Winged helix' DNA-binding domain"/>
    <property type="match status" value="1"/>
</dbReference>
<name>A0A1M5XCA9_9VIBR</name>
<dbReference type="InterPro" id="IPR050176">
    <property type="entry name" value="LTTR"/>
</dbReference>
<dbReference type="InterPro" id="IPR036390">
    <property type="entry name" value="WH_DNA-bd_sf"/>
</dbReference>
<protein>
    <submittedName>
        <fullName evidence="6">Putative HTH-type transcriptional regulator/MT2039</fullName>
    </submittedName>
</protein>
<dbReference type="Pfam" id="PF00126">
    <property type="entry name" value="HTH_1"/>
    <property type="match status" value="1"/>
</dbReference>
<sequence>MNFVSPQIVAFITVIEECSFEAAARRLSVTPSAISQRIRTLEDRIGQLLVVRQTPCRPTPAGQQLLTKVKPMLLLEAEAMAEFHLTEDHQASSDPFAIAVNEDSLSTWMIAAFARLQHEYGYLFDIRIDDQDFTLDHLRDGSVMGAITSEAVPLQGCVVHSLGNIRYCAIASPAFAERYFSHGLNAESFARAPVLVYNRKDPLQNRFIHAVTGQSTEPRTVQYLPDSAGLVDAAARHMGWCLAAEGLITEALATGRIVNIAPEQWLDGPLYWQHASIRSGVLSQITDIFYAESAATLHR</sequence>
<dbReference type="InterPro" id="IPR036388">
    <property type="entry name" value="WH-like_DNA-bd_sf"/>
</dbReference>
<dbReference type="SUPFAM" id="SSF53850">
    <property type="entry name" value="Periplasmic binding protein-like II"/>
    <property type="match status" value="1"/>
</dbReference>
<dbReference type="RefSeq" id="WP_073602845.1">
    <property type="nucleotide sequence ID" value="NZ_FQXZ01000011.1"/>
</dbReference>
<evidence type="ECO:0000256" key="4">
    <source>
        <dbReference type="ARBA" id="ARBA00023163"/>
    </source>
</evidence>
<dbReference type="InterPro" id="IPR017685">
    <property type="entry name" value="ArgP"/>
</dbReference>
<dbReference type="NCBIfam" id="TIGR03298">
    <property type="entry name" value="argP"/>
    <property type="match status" value="1"/>
</dbReference>
<feature type="domain" description="HTH lysR-type" evidence="5">
    <location>
        <begin position="1"/>
        <end position="59"/>
    </location>
</feature>
<dbReference type="AlphaFoldDB" id="A0A1M5XCA9"/>
<evidence type="ECO:0000259" key="5">
    <source>
        <dbReference type="PROSITE" id="PS50931"/>
    </source>
</evidence>
<evidence type="ECO:0000256" key="1">
    <source>
        <dbReference type="ARBA" id="ARBA00009437"/>
    </source>
</evidence>
<gene>
    <name evidence="6" type="ORF">VA7868_01079</name>
</gene>
<dbReference type="NCBIfam" id="NF009888">
    <property type="entry name" value="PRK13348.1"/>
    <property type="match status" value="1"/>
</dbReference>
<dbReference type="Gene3D" id="1.10.10.10">
    <property type="entry name" value="Winged helix-like DNA-binding domain superfamily/Winged helix DNA-binding domain"/>
    <property type="match status" value="1"/>
</dbReference>
<evidence type="ECO:0000313" key="7">
    <source>
        <dbReference type="Proteomes" id="UP000184608"/>
    </source>
</evidence>
<reference evidence="6 7" key="1">
    <citation type="submission" date="2016-11" db="EMBL/GenBank/DDBJ databases">
        <authorList>
            <person name="Jaros S."/>
            <person name="Januszkiewicz K."/>
            <person name="Wedrychowicz H."/>
        </authorList>
    </citation>
    <scope>NUCLEOTIDE SEQUENCE [LARGE SCALE GENOMIC DNA]</scope>
    <source>
        <strain evidence="6 7">CECT 7868</strain>
    </source>
</reference>
<dbReference type="PROSITE" id="PS50931">
    <property type="entry name" value="HTH_LYSR"/>
    <property type="match status" value="1"/>
</dbReference>
<dbReference type="NCBIfam" id="NF002964">
    <property type="entry name" value="PRK03635.1"/>
    <property type="match status" value="1"/>
</dbReference>
<evidence type="ECO:0000256" key="2">
    <source>
        <dbReference type="ARBA" id="ARBA00023015"/>
    </source>
</evidence>
<dbReference type="Gene3D" id="3.40.190.290">
    <property type="match status" value="1"/>
</dbReference>
<dbReference type="Proteomes" id="UP000184608">
    <property type="component" value="Unassembled WGS sequence"/>
</dbReference>
<proteinExistence type="inferred from homology"/>